<dbReference type="InterPro" id="IPR036890">
    <property type="entry name" value="HATPase_C_sf"/>
</dbReference>
<evidence type="ECO:0000256" key="5">
    <source>
        <dbReference type="ARBA" id="ARBA00022777"/>
    </source>
</evidence>
<dbReference type="SMART" id="SM00387">
    <property type="entry name" value="HATPase_c"/>
    <property type="match status" value="1"/>
</dbReference>
<dbReference type="GO" id="GO:0000155">
    <property type="term" value="F:phosphorelay sensor kinase activity"/>
    <property type="evidence" value="ECO:0007669"/>
    <property type="project" value="InterPro"/>
</dbReference>
<evidence type="ECO:0000259" key="7">
    <source>
        <dbReference type="PROSITE" id="PS50109"/>
    </source>
</evidence>
<dbReference type="SUPFAM" id="SSF55874">
    <property type="entry name" value="ATPase domain of HSP90 chaperone/DNA topoisomerase II/histidine kinase"/>
    <property type="match status" value="1"/>
</dbReference>
<evidence type="ECO:0000256" key="6">
    <source>
        <dbReference type="ARBA" id="ARBA00023012"/>
    </source>
</evidence>
<dbReference type="EC" id="2.7.13.3" evidence="2"/>
<dbReference type="STRING" id="360412.LARV_02611"/>
<dbReference type="InterPro" id="IPR004358">
    <property type="entry name" value="Sig_transdc_His_kin-like_C"/>
</dbReference>
<dbReference type="Proteomes" id="UP000055060">
    <property type="component" value="Unassembled WGS sequence"/>
</dbReference>
<dbReference type="PROSITE" id="PS50109">
    <property type="entry name" value="HIS_KIN"/>
    <property type="match status" value="1"/>
</dbReference>
<dbReference type="CDD" id="cd00082">
    <property type="entry name" value="HisKA"/>
    <property type="match status" value="1"/>
</dbReference>
<keyword evidence="6" id="KW-0902">Two-component regulatory system</keyword>
<dbReference type="SUPFAM" id="SSF47384">
    <property type="entry name" value="Homodimeric domain of signal transducing histidine kinase"/>
    <property type="match status" value="1"/>
</dbReference>
<dbReference type="Gene3D" id="1.10.287.130">
    <property type="match status" value="1"/>
</dbReference>
<evidence type="ECO:0000256" key="1">
    <source>
        <dbReference type="ARBA" id="ARBA00000085"/>
    </source>
</evidence>
<gene>
    <name evidence="8" type="ORF">LARV_02611</name>
</gene>
<protein>
    <recommendedName>
        <fullName evidence="2">histidine kinase</fullName>
        <ecNumber evidence="2">2.7.13.3</ecNumber>
    </recommendedName>
</protein>
<reference evidence="8" key="1">
    <citation type="submission" date="2015-07" db="EMBL/GenBank/DDBJ databases">
        <title>Draft Genome Sequences of Anaerolinea thermolimosa IMO-1, Bellilinea caldifistulae GOMI-1, Leptolinea tardivitalis YMTK-2, Levilinea saccharolytica KIBI-1,Longilinea arvoryzae KOME-1, Previously Described as Members of the Anaerolineaceae (Chloroflexi).</title>
        <authorList>
            <person name="Sekiguchi Y."/>
            <person name="Ohashi A."/>
            <person name="Matsuura N."/>
            <person name="Tourlousse M.D."/>
        </authorList>
    </citation>
    <scope>NUCLEOTIDE SEQUENCE [LARGE SCALE GENOMIC DNA]</scope>
    <source>
        <strain evidence="8">KOME-1</strain>
    </source>
</reference>
<dbReference type="AlphaFoldDB" id="A0A0S7BJQ7"/>
<keyword evidence="9" id="KW-1185">Reference proteome</keyword>
<dbReference type="InterPro" id="IPR003594">
    <property type="entry name" value="HATPase_dom"/>
</dbReference>
<keyword evidence="5 8" id="KW-0418">Kinase</keyword>
<keyword evidence="3" id="KW-0597">Phosphoprotein</keyword>
<dbReference type="SMART" id="SM00388">
    <property type="entry name" value="HisKA"/>
    <property type="match status" value="1"/>
</dbReference>
<dbReference type="Pfam" id="PF00512">
    <property type="entry name" value="HisKA"/>
    <property type="match status" value="1"/>
</dbReference>
<evidence type="ECO:0000313" key="9">
    <source>
        <dbReference type="Proteomes" id="UP000055060"/>
    </source>
</evidence>
<dbReference type="Gene3D" id="3.30.565.10">
    <property type="entry name" value="Histidine kinase-like ATPase, C-terminal domain"/>
    <property type="match status" value="1"/>
</dbReference>
<keyword evidence="4" id="KW-0808">Transferase</keyword>
<dbReference type="InterPro" id="IPR050736">
    <property type="entry name" value="Sensor_HK_Regulatory"/>
</dbReference>
<dbReference type="Pfam" id="PF02518">
    <property type="entry name" value="HATPase_c"/>
    <property type="match status" value="1"/>
</dbReference>
<dbReference type="PANTHER" id="PTHR43711">
    <property type="entry name" value="TWO-COMPONENT HISTIDINE KINASE"/>
    <property type="match status" value="1"/>
</dbReference>
<proteinExistence type="predicted"/>
<evidence type="ECO:0000256" key="3">
    <source>
        <dbReference type="ARBA" id="ARBA00022553"/>
    </source>
</evidence>
<evidence type="ECO:0000256" key="4">
    <source>
        <dbReference type="ARBA" id="ARBA00022679"/>
    </source>
</evidence>
<dbReference type="CDD" id="cd00075">
    <property type="entry name" value="HATPase"/>
    <property type="match status" value="1"/>
</dbReference>
<dbReference type="InterPro" id="IPR005467">
    <property type="entry name" value="His_kinase_dom"/>
</dbReference>
<dbReference type="InterPro" id="IPR036097">
    <property type="entry name" value="HisK_dim/P_sf"/>
</dbReference>
<dbReference type="PRINTS" id="PR00344">
    <property type="entry name" value="BCTRLSENSOR"/>
</dbReference>
<accession>A0A0S7BJQ7</accession>
<name>A0A0S7BJQ7_9CHLR</name>
<organism evidence="8">
    <name type="scientific">Longilinea arvoryzae</name>
    <dbReference type="NCBI Taxonomy" id="360412"/>
    <lineage>
        <taxon>Bacteria</taxon>
        <taxon>Bacillati</taxon>
        <taxon>Chloroflexota</taxon>
        <taxon>Anaerolineae</taxon>
        <taxon>Anaerolineales</taxon>
        <taxon>Anaerolineaceae</taxon>
        <taxon>Longilinea</taxon>
    </lineage>
</organism>
<evidence type="ECO:0000256" key="2">
    <source>
        <dbReference type="ARBA" id="ARBA00012438"/>
    </source>
</evidence>
<dbReference type="PANTHER" id="PTHR43711:SF31">
    <property type="entry name" value="HISTIDINE KINASE"/>
    <property type="match status" value="1"/>
</dbReference>
<dbReference type="InterPro" id="IPR003661">
    <property type="entry name" value="HisK_dim/P_dom"/>
</dbReference>
<feature type="domain" description="Histidine kinase" evidence="7">
    <location>
        <begin position="129"/>
        <end position="362"/>
    </location>
</feature>
<sequence>MREGLRNQLDQFFNLLEEAVETGDPAWLDSVIEIWATSLTQTDLEGGTSNLTRLMGELMVHTHEVCRETLDEAQGQTLMGALLPCFSHAFEKAAQAENQVKMAFLSNELADVRQSLEKLDRSKSDFISVAAHELRTPLTLIEGYAAMLEESLEQEAAKGTEAQLIRGIHHGTRRLHSIIDDMIDVSLIDNNMLTLNHQPVWVNRLLAVLSEEVRSTLSDRNLSLNLADFEGSNEMIFGDPERLLQLLRNVLTNAIKFTPDGGQIWIDGRKLPGFLEITIHDSGIGIDQEDQSTIFDKFSRLGDPSLHSSGKTKFKGGGPGLGLHIAKGIVEAHNGAIWVDSPGYDEKKFPGSTFHILLPIQQEPPDEKMARIFSSLHTTSSSERKTQPYETF</sequence>
<evidence type="ECO:0000313" key="8">
    <source>
        <dbReference type="EMBL" id="GAP14835.1"/>
    </source>
</evidence>
<dbReference type="EMBL" id="DF967972">
    <property type="protein sequence ID" value="GAP14835.1"/>
    <property type="molecule type" value="Genomic_DNA"/>
</dbReference>
<comment type="catalytic activity">
    <reaction evidence="1">
        <text>ATP + protein L-histidine = ADP + protein N-phospho-L-histidine.</text>
        <dbReference type="EC" id="2.7.13.3"/>
    </reaction>
</comment>